<gene>
    <name evidence="2" type="ORF">QBC38DRAFT_544118</name>
</gene>
<dbReference type="Proteomes" id="UP001301958">
    <property type="component" value="Unassembled WGS sequence"/>
</dbReference>
<dbReference type="EMBL" id="MU865317">
    <property type="protein sequence ID" value="KAK4228533.1"/>
    <property type="molecule type" value="Genomic_DNA"/>
</dbReference>
<evidence type="ECO:0000313" key="3">
    <source>
        <dbReference type="Proteomes" id="UP001301958"/>
    </source>
</evidence>
<accession>A0AAN7BT16</accession>
<organism evidence="2 3">
    <name type="scientific">Podospora fimiseda</name>
    <dbReference type="NCBI Taxonomy" id="252190"/>
    <lineage>
        <taxon>Eukaryota</taxon>
        <taxon>Fungi</taxon>
        <taxon>Dikarya</taxon>
        <taxon>Ascomycota</taxon>
        <taxon>Pezizomycotina</taxon>
        <taxon>Sordariomycetes</taxon>
        <taxon>Sordariomycetidae</taxon>
        <taxon>Sordariales</taxon>
        <taxon>Podosporaceae</taxon>
        <taxon>Podospora</taxon>
    </lineage>
</organism>
<evidence type="ECO:0000313" key="2">
    <source>
        <dbReference type="EMBL" id="KAK4228533.1"/>
    </source>
</evidence>
<comment type="caution">
    <text evidence="2">The sequence shown here is derived from an EMBL/GenBank/DDBJ whole genome shotgun (WGS) entry which is preliminary data.</text>
</comment>
<dbReference type="AlphaFoldDB" id="A0AAN7BT16"/>
<feature type="chain" id="PRO_5042962476" evidence="1">
    <location>
        <begin position="19"/>
        <end position="523"/>
    </location>
</feature>
<keyword evidence="1" id="KW-0732">Signal</keyword>
<keyword evidence="3" id="KW-1185">Reference proteome</keyword>
<evidence type="ECO:0000256" key="1">
    <source>
        <dbReference type="SAM" id="SignalP"/>
    </source>
</evidence>
<reference evidence="2" key="2">
    <citation type="submission" date="2023-05" db="EMBL/GenBank/DDBJ databases">
        <authorList>
            <consortium name="Lawrence Berkeley National Laboratory"/>
            <person name="Steindorff A."/>
            <person name="Hensen N."/>
            <person name="Bonometti L."/>
            <person name="Westerberg I."/>
            <person name="Brannstrom I.O."/>
            <person name="Guillou S."/>
            <person name="Cros-Aarteil S."/>
            <person name="Calhoun S."/>
            <person name="Haridas S."/>
            <person name="Kuo A."/>
            <person name="Mondo S."/>
            <person name="Pangilinan J."/>
            <person name="Riley R."/>
            <person name="Labutti K."/>
            <person name="Andreopoulos B."/>
            <person name="Lipzen A."/>
            <person name="Chen C."/>
            <person name="Yanf M."/>
            <person name="Daum C."/>
            <person name="Ng V."/>
            <person name="Clum A."/>
            <person name="Ohm R."/>
            <person name="Martin F."/>
            <person name="Silar P."/>
            <person name="Natvig D."/>
            <person name="Lalanne C."/>
            <person name="Gautier V."/>
            <person name="Ament-Velasquez S.L."/>
            <person name="Kruys A."/>
            <person name="Hutchinson M.I."/>
            <person name="Powell A.J."/>
            <person name="Barry K."/>
            <person name="Miller A.N."/>
            <person name="Grigoriev I.V."/>
            <person name="Debuchy R."/>
            <person name="Gladieux P."/>
            <person name="Thoren M.H."/>
            <person name="Johannesson H."/>
        </authorList>
    </citation>
    <scope>NUCLEOTIDE SEQUENCE</scope>
    <source>
        <strain evidence="2">CBS 990.96</strain>
    </source>
</reference>
<name>A0AAN7BT16_9PEZI</name>
<sequence length="523" mass="53738">MHLLSELLFLLVSGRALAAPAVTRHPRTLPSIFPESAVWRFPGCCDSSDAPCPLELDTLCYSDPINDIHPQPHLEPRQGSPTATVTVVNPVQTTLATTTITLTESSVVSIVPSAIIAFPSTVTVPTVVLVSPTATPIPLGNFTVSTGNFTVLLNATAPSASAIFTIPPSQGISITEITLPTLTATPIILTTVTLSWETQPADSITTIPFVPSVSTVTAQVPIVPAPAPAPSGSFSTITLPSIPATTITISLPSAQTVTAAQAWSVITPSSPTIAVITLSTSTVTLPTLTVTLNSAAPPPSSAGTPVTITWSPILPTSAPNPVTITINPPLAASTTIAPVSFANPSTIWIIPLSTSSPPPAPPPFWTPSTWSTPTPSWTPLPPSISPVWVPPPSPSVVPIGQGRTVTIFETSGTQIFTSTVVIPDGLQTGGAATQSVAPFWSATGTEGWWTTFTVTASAGVSTPPVVQGIITTVTIDSLQGSTRTVYVTVTGLEVDFGPTQTITAATPATVVTVYEGTSSLIVI</sequence>
<reference evidence="2" key="1">
    <citation type="journal article" date="2023" name="Mol. Phylogenet. Evol.">
        <title>Genome-scale phylogeny and comparative genomics of the fungal order Sordariales.</title>
        <authorList>
            <person name="Hensen N."/>
            <person name="Bonometti L."/>
            <person name="Westerberg I."/>
            <person name="Brannstrom I.O."/>
            <person name="Guillou S."/>
            <person name="Cros-Aarteil S."/>
            <person name="Calhoun S."/>
            <person name="Haridas S."/>
            <person name="Kuo A."/>
            <person name="Mondo S."/>
            <person name="Pangilinan J."/>
            <person name="Riley R."/>
            <person name="LaButti K."/>
            <person name="Andreopoulos B."/>
            <person name="Lipzen A."/>
            <person name="Chen C."/>
            <person name="Yan M."/>
            <person name="Daum C."/>
            <person name="Ng V."/>
            <person name="Clum A."/>
            <person name="Steindorff A."/>
            <person name="Ohm R.A."/>
            <person name="Martin F."/>
            <person name="Silar P."/>
            <person name="Natvig D.O."/>
            <person name="Lalanne C."/>
            <person name="Gautier V."/>
            <person name="Ament-Velasquez S.L."/>
            <person name="Kruys A."/>
            <person name="Hutchinson M.I."/>
            <person name="Powell A.J."/>
            <person name="Barry K."/>
            <person name="Miller A.N."/>
            <person name="Grigoriev I.V."/>
            <person name="Debuchy R."/>
            <person name="Gladieux P."/>
            <person name="Hiltunen Thoren M."/>
            <person name="Johannesson H."/>
        </authorList>
    </citation>
    <scope>NUCLEOTIDE SEQUENCE</scope>
    <source>
        <strain evidence="2">CBS 990.96</strain>
    </source>
</reference>
<feature type="signal peptide" evidence="1">
    <location>
        <begin position="1"/>
        <end position="18"/>
    </location>
</feature>
<protein>
    <submittedName>
        <fullName evidence="2">Uncharacterized protein</fullName>
    </submittedName>
</protein>
<proteinExistence type="predicted"/>